<comment type="subcellular location">
    <subcellularLocation>
        <location evidence="3">Nucleus</location>
    </subcellularLocation>
</comment>
<evidence type="ECO:0000256" key="2">
    <source>
        <dbReference type="ARBA" id="ARBA00001946"/>
    </source>
</evidence>
<dbReference type="Pfam" id="PF21704">
    <property type="entry name" value="POLH-Rev1_HhH"/>
    <property type="match status" value="2"/>
</dbReference>
<evidence type="ECO:0000256" key="14">
    <source>
        <dbReference type="ARBA" id="ARBA00049244"/>
    </source>
</evidence>
<dbReference type="AlphaFoldDB" id="A0A7R9AA29"/>
<dbReference type="GO" id="GO:0003684">
    <property type="term" value="F:damaged DNA binding"/>
    <property type="evidence" value="ECO:0007669"/>
    <property type="project" value="InterPro"/>
</dbReference>
<feature type="region of interest" description="Disordered" evidence="15">
    <location>
        <begin position="355"/>
        <end position="398"/>
    </location>
</feature>
<evidence type="ECO:0000259" key="16">
    <source>
        <dbReference type="PROSITE" id="PS50173"/>
    </source>
</evidence>
<protein>
    <recommendedName>
        <fullName evidence="13">DNA polymerase eta</fullName>
        <ecNumber evidence="5">2.7.7.7</ecNumber>
    </recommendedName>
</protein>
<comment type="cofactor">
    <cofactor evidence="1">
        <name>Mn(2+)</name>
        <dbReference type="ChEBI" id="CHEBI:29035"/>
    </cofactor>
</comment>
<feature type="domain" description="UmuC" evidence="16">
    <location>
        <begin position="1"/>
        <end position="208"/>
    </location>
</feature>
<proteinExistence type="inferred from homology"/>
<evidence type="ECO:0000256" key="6">
    <source>
        <dbReference type="ARBA" id="ARBA00022679"/>
    </source>
</evidence>
<comment type="similarity">
    <text evidence="4">Belongs to the DNA polymerase type-Y family.</text>
</comment>
<keyword evidence="9" id="KW-0227">DNA damage</keyword>
<dbReference type="GO" id="GO:0035861">
    <property type="term" value="C:site of double-strand break"/>
    <property type="evidence" value="ECO:0007669"/>
    <property type="project" value="TreeGrafter"/>
</dbReference>
<dbReference type="PROSITE" id="PS50173">
    <property type="entry name" value="UMUC"/>
    <property type="match status" value="2"/>
</dbReference>
<dbReference type="EMBL" id="CAJPEV010002700">
    <property type="protein sequence ID" value="CAG0897784.1"/>
    <property type="molecule type" value="Genomic_DNA"/>
</dbReference>
<dbReference type="Gene3D" id="1.10.150.20">
    <property type="entry name" value="5' to 3' exonuclease, C-terminal subdomain"/>
    <property type="match status" value="2"/>
</dbReference>
<comment type="cofactor">
    <cofactor evidence="2">
        <name>Mg(2+)</name>
        <dbReference type="ChEBI" id="CHEBI:18420"/>
    </cofactor>
</comment>
<dbReference type="GO" id="GO:0005657">
    <property type="term" value="C:replication fork"/>
    <property type="evidence" value="ECO:0007669"/>
    <property type="project" value="TreeGrafter"/>
</dbReference>
<evidence type="ECO:0000256" key="7">
    <source>
        <dbReference type="ARBA" id="ARBA00022695"/>
    </source>
</evidence>
<dbReference type="Gene3D" id="3.30.1490.100">
    <property type="entry name" value="DNA polymerase, Y-family, little finger domain"/>
    <property type="match status" value="2"/>
</dbReference>
<evidence type="ECO:0000256" key="13">
    <source>
        <dbReference type="ARBA" id="ARBA00044975"/>
    </source>
</evidence>
<dbReference type="Pfam" id="PF11799">
    <property type="entry name" value="IMS_C"/>
    <property type="match status" value="1"/>
</dbReference>
<evidence type="ECO:0000256" key="8">
    <source>
        <dbReference type="ARBA" id="ARBA00022723"/>
    </source>
</evidence>
<evidence type="ECO:0000256" key="3">
    <source>
        <dbReference type="ARBA" id="ARBA00004123"/>
    </source>
</evidence>
<dbReference type="EC" id="2.7.7.7" evidence="5"/>
<dbReference type="InterPro" id="IPR052230">
    <property type="entry name" value="DNA_polymerase_eta"/>
</dbReference>
<keyword evidence="10" id="KW-0460">Magnesium</keyword>
<keyword evidence="7" id="KW-0548">Nucleotidyltransferase</keyword>
<dbReference type="InterPro" id="IPR043128">
    <property type="entry name" value="Rev_trsase/Diguanyl_cyclase"/>
</dbReference>
<evidence type="ECO:0000256" key="9">
    <source>
        <dbReference type="ARBA" id="ARBA00022763"/>
    </source>
</evidence>
<evidence type="ECO:0000256" key="12">
    <source>
        <dbReference type="ARBA" id="ARBA00023242"/>
    </source>
</evidence>
<name>A0A7R9AA29_9CRUS</name>
<dbReference type="Proteomes" id="UP000677054">
    <property type="component" value="Unassembled WGS sequence"/>
</dbReference>
<keyword evidence="12" id="KW-0539">Nucleus</keyword>
<dbReference type="GO" id="GO:0009411">
    <property type="term" value="P:response to UV"/>
    <property type="evidence" value="ECO:0007669"/>
    <property type="project" value="UniProtKB-ARBA"/>
</dbReference>
<keyword evidence="18" id="KW-1185">Reference proteome</keyword>
<dbReference type="InterPro" id="IPR036775">
    <property type="entry name" value="DNA_pol_Y-fam_lit_finger_sf"/>
</dbReference>
<dbReference type="InterPro" id="IPR043502">
    <property type="entry name" value="DNA/RNA_pol_sf"/>
</dbReference>
<evidence type="ECO:0000256" key="5">
    <source>
        <dbReference type="ARBA" id="ARBA00012417"/>
    </source>
</evidence>
<dbReference type="PANTHER" id="PTHR45873:SF1">
    <property type="entry name" value="DNA POLYMERASE ETA"/>
    <property type="match status" value="1"/>
</dbReference>
<evidence type="ECO:0000256" key="10">
    <source>
        <dbReference type="ARBA" id="ARBA00022842"/>
    </source>
</evidence>
<dbReference type="GO" id="GO:0042276">
    <property type="term" value="P:error-prone translesion synthesis"/>
    <property type="evidence" value="ECO:0007669"/>
    <property type="project" value="TreeGrafter"/>
</dbReference>
<dbReference type="GO" id="GO:0046872">
    <property type="term" value="F:metal ion binding"/>
    <property type="evidence" value="ECO:0007669"/>
    <property type="project" value="UniProtKB-KW"/>
</dbReference>
<evidence type="ECO:0000256" key="15">
    <source>
        <dbReference type="SAM" id="MobiDB-lite"/>
    </source>
</evidence>
<dbReference type="PANTHER" id="PTHR45873">
    <property type="entry name" value="DNA POLYMERASE ETA"/>
    <property type="match status" value="1"/>
</dbReference>
<dbReference type="SUPFAM" id="SSF56672">
    <property type="entry name" value="DNA/RNA polymerases"/>
    <property type="match status" value="2"/>
</dbReference>
<feature type="domain" description="UmuC" evidence="16">
    <location>
        <begin position="485"/>
        <end position="723"/>
    </location>
</feature>
<sequence length="1058" mass="118576">MDFNYEARAKGVTRMMMGDDAKAKCPEIHLFRVPELRGKADLTKYRDAGREVIEVLTRFTGSVERASIDEAYIDLTEMVKVVMTESCHLDHKSLPSTFVVGYDEDDSEEGRRKGLMEWLANLDEGGESIEEDFEVNRCLALAAIKVEEMRKAIFEQTGFRCSAGISFNKVLSKLGCGLHKPNKQTVVPVHSIRNLFEALPVRKVRNLGGKLGKRIEEELGCATMGQLAALSEQRLQVTFDEKIGSWLYLLAQGIDQEPVQSRQLPKSIDTGKFFRGPDALVTYDKVWYWVQQMAAEVSERLKADQERLSNSRDEAKSPPITSLGLHAGNFEPFVMQKTTMKNFLLKKHVSVAGENEEAQSQLSHEQNCENEGSPFKIPTTSSTAFSSPSSSLRATPSVPHESIGKRKLWNFQQKSPDIEGNDIRAQIREIFPDLTAIDDEVLALLPLRMQAIVQEEIQKSRAAVGECCSMQNGGLWKYLKRDRIIVLVDMDCFYVQVEERLKPEVKGKPAVVVQYRAYKGGGIIAVNYEARALGINRGMMGDEARAKCPEVHLFRVPEVRGKAELTRYRDAGRQVIQVLAEFSGCVERASVDEAYIDLTEEVEKRLKQEKLVTAGELSTTFVVGWESEEDETGVARWLNSIDESSSCSDTDRRLAIAAHIVEEMRRAILEKTSFKCSAGISHNKMLSKLACGLHKPNQQTVLPMASVCGLWEKTLIHKVRNLGGKLGQMLEEEMNCKTMGDLSKLSEKELQNKTDDKTGSWLYGLGRGIDNEPVTDRHLPQSIACGKFFRGRESLTTAEEFIYSNLGLEGIKKEAKEISRHTHLKECMERAGMESLSIYDQQALEPPKILFVPIHSDLVQFWVSQLADEVSERLIQDQEMNKRRAKTLTLMLHMGGDNPQTVSRSSPLTSYEQEAISRIGYNAALRFNKSTKSAWNPPVTGMFLTASKFEEESKQAGAIQKFLQRKEHMPDDEILPVVKSEVLKDTMTLKLSGEALKSQVASSSSSKFGHDVEAGTSFHDCTPARQASGPLEEWGPGLQLLLPMIMFPQYTKPHSCCC</sequence>
<evidence type="ECO:0000256" key="11">
    <source>
        <dbReference type="ARBA" id="ARBA00023204"/>
    </source>
</evidence>
<reference evidence="17" key="1">
    <citation type="submission" date="2020-11" db="EMBL/GenBank/DDBJ databases">
        <authorList>
            <person name="Tran Van P."/>
        </authorList>
    </citation>
    <scope>NUCLEOTIDE SEQUENCE</scope>
</reference>
<dbReference type="EMBL" id="LR902217">
    <property type="protein sequence ID" value="CAD7250178.1"/>
    <property type="molecule type" value="Genomic_DNA"/>
</dbReference>
<evidence type="ECO:0000313" key="18">
    <source>
        <dbReference type="Proteomes" id="UP000677054"/>
    </source>
</evidence>
<accession>A0A7R9AA29</accession>
<dbReference type="Gene3D" id="3.40.1170.60">
    <property type="match status" value="2"/>
</dbReference>
<gene>
    <name evidence="17" type="ORF">DSTB1V02_LOCUS9960</name>
</gene>
<keyword evidence="6" id="KW-0808">Transferase</keyword>
<dbReference type="GO" id="GO:0005634">
    <property type="term" value="C:nucleus"/>
    <property type="evidence" value="ECO:0007669"/>
    <property type="project" value="UniProtKB-SubCell"/>
</dbReference>
<keyword evidence="8" id="KW-0479">Metal-binding</keyword>
<dbReference type="FunFam" id="3.40.1170.60:FF:000003">
    <property type="entry name" value="DNA polymerase eta"/>
    <property type="match status" value="1"/>
</dbReference>
<dbReference type="InterPro" id="IPR001126">
    <property type="entry name" value="UmuC"/>
</dbReference>
<keyword evidence="11" id="KW-0234">DNA repair</keyword>
<organism evidence="17">
    <name type="scientific">Darwinula stevensoni</name>
    <dbReference type="NCBI Taxonomy" id="69355"/>
    <lineage>
        <taxon>Eukaryota</taxon>
        <taxon>Metazoa</taxon>
        <taxon>Ecdysozoa</taxon>
        <taxon>Arthropoda</taxon>
        <taxon>Crustacea</taxon>
        <taxon>Oligostraca</taxon>
        <taxon>Ostracoda</taxon>
        <taxon>Podocopa</taxon>
        <taxon>Podocopida</taxon>
        <taxon>Darwinulocopina</taxon>
        <taxon>Darwinuloidea</taxon>
        <taxon>Darwinulidae</taxon>
        <taxon>Darwinula</taxon>
    </lineage>
</organism>
<dbReference type="Gene3D" id="3.30.70.270">
    <property type="match status" value="2"/>
</dbReference>
<dbReference type="GO" id="GO:0006281">
    <property type="term" value="P:DNA repair"/>
    <property type="evidence" value="ECO:0007669"/>
    <property type="project" value="UniProtKB-KW"/>
</dbReference>
<dbReference type="OrthoDB" id="5723at2759"/>
<evidence type="ECO:0000313" key="17">
    <source>
        <dbReference type="EMBL" id="CAD7250178.1"/>
    </source>
</evidence>
<evidence type="ECO:0000256" key="1">
    <source>
        <dbReference type="ARBA" id="ARBA00001936"/>
    </source>
</evidence>
<comment type="catalytic activity">
    <reaction evidence="14">
        <text>DNA(n) + a 2'-deoxyribonucleoside 5'-triphosphate = DNA(n+1) + diphosphate</text>
        <dbReference type="Rhea" id="RHEA:22508"/>
        <dbReference type="Rhea" id="RHEA-COMP:17339"/>
        <dbReference type="Rhea" id="RHEA-COMP:17340"/>
        <dbReference type="ChEBI" id="CHEBI:33019"/>
        <dbReference type="ChEBI" id="CHEBI:61560"/>
        <dbReference type="ChEBI" id="CHEBI:173112"/>
        <dbReference type="EC" id="2.7.7.7"/>
    </reaction>
</comment>
<dbReference type="InterPro" id="IPR017961">
    <property type="entry name" value="DNA_pol_Y-fam_little_finger"/>
</dbReference>
<dbReference type="GO" id="GO:0003887">
    <property type="term" value="F:DNA-directed DNA polymerase activity"/>
    <property type="evidence" value="ECO:0007669"/>
    <property type="project" value="UniProtKB-EC"/>
</dbReference>
<dbReference type="FunFam" id="1.10.150.20:FF:000014">
    <property type="entry name" value="Polymerase (DNA directed), eta"/>
    <property type="match status" value="2"/>
</dbReference>
<evidence type="ECO:0000256" key="4">
    <source>
        <dbReference type="ARBA" id="ARBA00010945"/>
    </source>
</evidence>
<dbReference type="SUPFAM" id="SSF100879">
    <property type="entry name" value="Lesion bypass DNA polymerase (Y-family), little finger domain"/>
    <property type="match status" value="2"/>
</dbReference>
<feature type="compositionally biased region" description="Low complexity" evidence="15">
    <location>
        <begin position="378"/>
        <end position="397"/>
    </location>
</feature>
<dbReference type="Pfam" id="PF00817">
    <property type="entry name" value="IMS"/>
    <property type="match status" value="2"/>
</dbReference>